<dbReference type="InterPro" id="IPR011049">
    <property type="entry name" value="Serralysin-like_metalloprot_C"/>
</dbReference>
<gene>
    <name evidence="6" type="ORF">IPJ27_08920</name>
</gene>
<dbReference type="InterPro" id="IPR050557">
    <property type="entry name" value="RTX_toxin/Mannuronan_C5-epim"/>
</dbReference>
<evidence type="ECO:0000256" key="3">
    <source>
        <dbReference type="ARBA" id="ARBA00022525"/>
    </source>
</evidence>
<dbReference type="PANTHER" id="PTHR38340:SF1">
    <property type="entry name" value="S-LAYER PROTEIN"/>
    <property type="match status" value="1"/>
</dbReference>
<dbReference type="Pfam" id="PF08548">
    <property type="entry name" value="Peptidase_M10_C"/>
    <property type="match status" value="1"/>
</dbReference>
<dbReference type="PROSITE" id="PS00330">
    <property type="entry name" value="HEMOLYSIN_CALCIUM"/>
    <property type="match status" value="2"/>
</dbReference>
<dbReference type="InterPro" id="IPR001343">
    <property type="entry name" value="Hemolysn_Ca-bd"/>
</dbReference>
<evidence type="ECO:0000313" key="7">
    <source>
        <dbReference type="Proteomes" id="UP000697998"/>
    </source>
</evidence>
<reference evidence="6 7" key="1">
    <citation type="submission" date="2020-10" db="EMBL/GenBank/DDBJ databases">
        <title>Connecting structure to function with the recovery of over 1000 high-quality activated sludge metagenome-assembled genomes encoding full-length rRNA genes using long-read sequencing.</title>
        <authorList>
            <person name="Singleton C.M."/>
            <person name="Petriglieri F."/>
            <person name="Kristensen J.M."/>
            <person name="Kirkegaard R.H."/>
            <person name="Michaelsen T.Y."/>
            <person name="Andersen M.H."/>
            <person name="Karst S.M."/>
            <person name="Dueholm M.S."/>
            <person name="Nielsen P.H."/>
            <person name="Albertsen M."/>
        </authorList>
    </citation>
    <scope>NUCLEOTIDE SEQUENCE [LARGE SCALE GENOMIC DNA]</scope>
    <source>
        <strain evidence="6">EsbW_18-Q3-R4-48_BATAC.285</strain>
    </source>
</reference>
<feature type="domain" description="Peptidase M10 serralysin C-terminal" evidence="5">
    <location>
        <begin position="58"/>
        <end position="152"/>
    </location>
</feature>
<comment type="cofactor">
    <cofactor evidence="1">
        <name>Ca(2+)</name>
        <dbReference type="ChEBI" id="CHEBI:29108"/>
    </cofactor>
</comment>
<comment type="caution">
    <text evidence="6">The sequence shown here is derived from an EMBL/GenBank/DDBJ whole genome shotgun (WGS) entry which is preliminary data.</text>
</comment>
<evidence type="ECO:0000256" key="4">
    <source>
        <dbReference type="ARBA" id="ARBA00022737"/>
    </source>
</evidence>
<dbReference type="PRINTS" id="PR00313">
    <property type="entry name" value="CABNDNGRPT"/>
</dbReference>
<proteinExistence type="predicted"/>
<dbReference type="InterPro" id="IPR018511">
    <property type="entry name" value="Hemolysin-typ_Ca-bd_CS"/>
</dbReference>
<keyword evidence="3" id="KW-0964">Secreted</keyword>
<evidence type="ECO:0000259" key="5">
    <source>
        <dbReference type="Pfam" id="PF08548"/>
    </source>
</evidence>
<dbReference type="Proteomes" id="UP000697998">
    <property type="component" value="Unassembled WGS sequence"/>
</dbReference>
<dbReference type="Pfam" id="PF00353">
    <property type="entry name" value="HemolysinCabind"/>
    <property type="match status" value="1"/>
</dbReference>
<dbReference type="EMBL" id="JADJMH010000006">
    <property type="protein sequence ID" value="MBK7674871.1"/>
    <property type="molecule type" value="Genomic_DNA"/>
</dbReference>
<dbReference type="PANTHER" id="PTHR38340">
    <property type="entry name" value="S-LAYER PROTEIN"/>
    <property type="match status" value="1"/>
</dbReference>
<dbReference type="GO" id="GO:0005615">
    <property type="term" value="C:extracellular space"/>
    <property type="evidence" value="ECO:0007669"/>
    <property type="project" value="InterPro"/>
</dbReference>
<dbReference type="InterPro" id="IPR013858">
    <property type="entry name" value="Peptidase_M10B_C"/>
</dbReference>
<dbReference type="AlphaFoldDB" id="A0A935UFD1"/>
<dbReference type="SUPFAM" id="SSF51120">
    <property type="entry name" value="beta-Roll"/>
    <property type="match status" value="1"/>
</dbReference>
<protein>
    <submittedName>
        <fullName evidence="6">Calcium-binding protein</fullName>
    </submittedName>
</protein>
<organism evidence="6 7">
    <name type="scientific">Candidatus Accumulibacter proximus</name>
    <dbReference type="NCBI Taxonomy" id="2954385"/>
    <lineage>
        <taxon>Bacteria</taxon>
        <taxon>Pseudomonadati</taxon>
        <taxon>Pseudomonadota</taxon>
        <taxon>Betaproteobacteria</taxon>
        <taxon>Candidatus Accumulibacter</taxon>
    </lineage>
</organism>
<evidence type="ECO:0000313" key="6">
    <source>
        <dbReference type="EMBL" id="MBK7674871.1"/>
    </source>
</evidence>
<dbReference type="GO" id="GO:0005509">
    <property type="term" value="F:calcium ion binding"/>
    <property type="evidence" value="ECO:0007669"/>
    <property type="project" value="InterPro"/>
</dbReference>
<name>A0A935UFD1_9PROT</name>
<evidence type="ECO:0000256" key="1">
    <source>
        <dbReference type="ARBA" id="ARBA00001913"/>
    </source>
</evidence>
<evidence type="ECO:0000256" key="2">
    <source>
        <dbReference type="ARBA" id="ARBA00004613"/>
    </source>
</evidence>
<accession>A0A935UFD1</accession>
<keyword evidence="4" id="KW-0677">Repeat</keyword>
<dbReference type="Gene3D" id="2.150.10.10">
    <property type="entry name" value="Serralysin-like metalloprotease, C-terminal"/>
    <property type="match status" value="1"/>
</dbReference>
<comment type="subcellular location">
    <subcellularLocation>
        <location evidence="2">Secreted</location>
    </subcellularLocation>
</comment>
<sequence>MTDFFDDAVSDPGFNRQVEQFAFADGSTWSATAIRAKVLVPTGGDDEITGYLGSESLSGLAGNDTLAGGAGNDTLSGGDGADRLTGGSGADRFVFDSADALVPADLITDFVSGVDRIALKASAFTGLGDVGDTVGLSDHLIYDSGTGVLAYDRDGTGPDALVPFATLGEGTHPATLGMDFLIV</sequence>